<dbReference type="Proteomes" id="UP000187455">
    <property type="component" value="Unassembled WGS sequence"/>
</dbReference>
<evidence type="ECO:0000256" key="3">
    <source>
        <dbReference type="ARBA" id="ARBA00022679"/>
    </source>
</evidence>
<dbReference type="SMART" id="SM00119">
    <property type="entry name" value="HECTc"/>
    <property type="match status" value="1"/>
</dbReference>
<feature type="compositionally biased region" description="Basic and acidic residues" evidence="6">
    <location>
        <begin position="1448"/>
        <end position="1459"/>
    </location>
</feature>
<dbReference type="PANTHER" id="PTHR45700">
    <property type="entry name" value="UBIQUITIN-PROTEIN LIGASE E3C"/>
    <property type="match status" value="1"/>
</dbReference>
<dbReference type="SUPFAM" id="SSF56204">
    <property type="entry name" value="Hect, E3 ligase catalytic domain"/>
    <property type="match status" value="1"/>
</dbReference>
<evidence type="ECO:0000256" key="5">
    <source>
        <dbReference type="PROSITE-ProRule" id="PRU00104"/>
    </source>
</evidence>
<dbReference type="InterPro" id="IPR044611">
    <property type="entry name" value="E3A/B/C-like"/>
</dbReference>
<name>A0A1R0H625_9FUNG</name>
<sequence length="1503" mass="171501">MNFDEKSISDVFFKKSLSQEVYQEVLYAKRFINIIFRTLESILCYMSNRNDLFVASLKENGFPDFKIDTPETIYNHYNNHSEKLDSSRESDYSLFIVLKILNLLVAKIPFFNWFQIFSLEFLTKNGLYYKFLGNLFQKLTFGPSSKIRSIPNHQIIMTHIITLLVNPFTISAPNQFLLDRSDQYSIDCFTKTSNNCVVFFTKFFFQSTPILATDFGPFNGDTIALISGNIIPWKRILVFLASEQSKTLDDSTNLINFYSEPKSQDSTSKIFKPNLKSSSKCENSLNSFISVLTNISSFILPRVIYENSSKSLSYFPETPVSNDTAHHISGDSTFPSQLLFATEKSFYELFLDTMLFWIDHNRLNSLSNIIKNNNSSTKFPKRKLHKTNPHSSHIEINNYSKAYRWLKHLYSKELVGILLIDGGVIEAFDPALPRSSLKSKSLRYLSILTQFGGDDVRFSILSSISNNESLIADKIWKSLVENYSIKSVFGLDKSPWDLINFSNAWELTRKNPPPQLYLSSASNFIPEYYDWPVVWFGIELVIIIAGKQLKSLKNKDFNKIFSNKTQNCEDPLQLWSSDPNGLILFSKVCRNVGLSICWLQADLLESGDSRESSFEDSHSWWDSLMSLSIKISKRLFLKDERLKWTGTENFWQINCSQLSISSIGDSIVSDKVFNDSLNSVDKKAYTDLSHLFSTSPFTLSVSELDFPNSEKYTDDESSDSDSSINYKDMVDNEDNASPNRDIVHNPITFQTSSTHLSPNESSVGRKRFFKNGRKNFFSGNKSSILSRSINVLLKMPFVIPFKERVYVFNSLIRKDLQRLREVVSKTDNGNLRFELGDFGGFRNLDSSAFISIRRGHELHDAFYTLYPLLTGNSLPSVNLHVTGHTIHPSSHRSHNPDDLIQDHDHENENEHEHEHEHEHILIDGEEFIIPSENSSGDFNDVDELSISLRSSNENRAARSRVAVRGINDDTMDHVDFPYSSFQARFLEDLYMDISINESSYSPLVKLITPSDAFKLGFRVSFMDSYGNHEMGIDGGGVYREFIELFEKSIFSQKVEYGHPFSQTKSDPPFIYPSPIKTLMLTDQIRDSASIYISACRADRTLKVLELAGALTGKSLYNERFVSTPFEFSSFFLSRWLGLPYNYEDLEQLDPALCSGLDQIINYKDIHVGEDSTCDKDEKNDSLYKTFGLDFTTTMESEDNTVVTFLLPNGHFSKNDSYEQSESLGFENNFENIHEYEAISSNDEKMDCDNDAKIPLVTSKNKYNYLQSIMDFSLNNKSVSIPQAMFLRGVYKITPPSWYRTLFCSPEELNTFLCDGSLYKSEIDIGDWKRNTVYSGKFQEEGQNHECVKMFWDIVENSLVENERRSLLRFITGSEQLPQSGFSGMDPKFCIQGIENPLTGVDSNTDETNTAPYSSLNSSLAFNPTSVTSNLFTVQDQSSSDQSLFSSAGKDDISKKKTSDENPDSGLENSIEEKELKFGRFPTVSTCANLLKLPVYTTRTALKQ</sequence>
<evidence type="ECO:0000313" key="8">
    <source>
        <dbReference type="EMBL" id="OLY84625.1"/>
    </source>
</evidence>
<reference evidence="8 9" key="1">
    <citation type="journal article" date="2016" name="Mol. Biol. Evol.">
        <title>Genome-Wide Survey of Gut Fungi (Harpellales) Reveals the First Horizontally Transferred Ubiquitin Gene from a Mosquito Host.</title>
        <authorList>
            <person name="Wang Y."/>
            <person name="White M.M."/>
            <person name="Kvist S."/>
            <person name="Moncalvo J.M."/>
        </authorList>
    </citation>
    <scope>NUCLEOTIDE SEQUENCE [LARGE SCALE GENOMIC DNA]</scope>
    <source>
        <strain evidence="8 9">ALG-7-W6</strain>
    </source>
</reference>
<dbReference type="Gene3D" id="3.90.1750.10">
    <property type="entry name" value="Hect, E3 ligase catalytic domains"/>
    <property type="match status" value="2"/>
</dbReference>
<dbReference type="EC" id="2.3.2.26" evidence="2"/>
<dbReference type="GO" id="GO:0061630">
    <property type="term" value="F:ubiquitin protein ligase activity"/>
    <property type="evidence" value="ECO:0007669"/>
    <property type="project" value="UniProtKB-EC"/>
</dbReference>
<feature type="region of interest" description="Disordered" evidence="6">
    <location>
        <begin position="885"/>
        <end position="913"/>
    </location>
</feature>
<evidence type="ECO:0000256" key="2">
    <source>
        <dbReference type="ARBA" id="ARBA00012485"/>
    </source>
</evidence>
<evidence type="ECO:0000313" key="9">
    <source>
        <dbReference type="Proteomes" id="UP000187455"/>
    </source>
</evidence>
<dbReference type="Gene3D" id="3.30.2160.10">
    <property type="entry name" value="Hect, E3 ligase catalytic domain"/>
    <property type="match status" value="2"/>
</dbReference>
<dbReference type="EMBL" id="LSSL01000429">
    <property type="protein sequence ID" value="OLY84625.1"/>
    <property type="molecule type" value="Genomic_DNA"/>
</dbReference>
<feature type="domain" description="HECT" evidence="7">
    <location>
        <begin position="1008"/>
        <end position="1503"/>
    </location>
</feature>
<feature type="active site" description="Glycyl thioester intermediate" evidence="5">
    <location>
        <position position="1486"/>
    </location>
</feature>
<feature type="compositionally biased region" description="Basic and acidic residues" evidence="6">
    <location>
        <begin position="894"/>
        <end position="913"/>
    </location>
</feature>
<keyword evidence="4 5" id="KW-0833">Ubl conjugation pathway</keyword>
<dbReference type="Gene3D" id="3.30.2410.10">
    <property type="entry name" value="Hect, E3 ligase catalytic domain"/>
    <property type="match status" value="1"/>
</dbReference>
<evidence type="ECO:0000256" key="4">
    <source>
        <dbReference type="ARBA" id="ARBA00022786"/>
    </source>
</evidence>
<organism evidence="8 9">
    <name type="scientific">Smittium mucronatum</name>
    <dbReference type="NCBI Taxonomy" id="133383"/>
    <lineage>
        <taxon>Eukaryota</taxon>
        <taxon>Fungi</taxon>
        <taxon>Fungi incertae sedis</taxon>
        <taxon>Zoopagomycota</taxon>
        <taxon>Kickxellomycotina</taxon>
        <taxon>Harpellomycetes</taxon>
        <taxon>Harpellales</taxon>
        <taxon>Legeriomycetaceae</taxon>
        <taxon>Smittium</taxon>
    </lineage>
</organism>
<dbReference type="InterPro" id="IPR035983">
    <property type="entry name" value="Hect_E3_ubiquitin_ligase"/>
</dbReference>
<dbReference type="STRING" id="133383.A0A1R0H625"/>
<dbReference type="GO" id="GO:0000209">
    <property type="term" value="P:protein polyubiquitination"/>
    <property type="evidence" value="ECO:0007669"/>
    <property type="project" value="InterPro"/>
</dbReference>
<keyword evidence="9" id="KW-1185">Reference proteome</keyword>
<feature type="region of interest" description="Disordered" evidence="6">
    <location>
        <begin position="1440"/>
        <end position="1470"/>
    </location>
</feature>
<dbReference type="PANTHER" id="PTHR45700:SF2">
    <property type="entry name" value="UBIQUITIN-PROTEIN LIGASE E3C"/>
    <property type="match status" value="1"/>
</dbReference>
<dbReference type="GO" id="GO:0006511">
    <property type="term" value="P:ubiquitin-dependent protein catabolic process"/>
    <property type="evidence" value="ECO:0007669"/>
    <property type="project" value="TreeGrafter"/>
</dbReference>
<comment type="catalytic activity">
    <reaction evidence="1">
        <text>S-ubiquitinyl-[E2 ubiquitin-conjugating enzyme]-L-cysteine + [acceptor protein]-L-lysine = [E2 ubiquitin-conjugating enzyme]-L-cysteine + N(6)-ubiquitinyl-[acceptor protein]-L-lysine.</text>
        <dbReference type="EC" id="2.3.2.26"/>
    </reaction>
</comment>
<evidence type="ECO:0000256" key="1">
    <source>
        <dbReference type="ARBA" id="ARBA00000885"/>
    </source>
</evidence>
<dbReference type="InterPro" id="IPR000569">
    <property type="entry name" value="HECT_dom"/>
</dbReference>
<dbReference type="Pfam" id="PF00632">
    <property type="entry name" value="HECT"/>
    <property type="match status" value="1"/>
</dbReference>
<accession>A0A1R0H625</accession>
<gene>
    <name evidence="8" type="ORF">AYI68_g1204</name>
</gene>
<evidence type="ECO:0000256" key="6">
    <source>
        <dbReference type="SAM" id="MobiDB-lite"/>
    </source>
</evidence>
<protein>
    <recommendedName>
        <fullName evidence="2">HECT-type E3 ubiquitin transferase</fullName>
        <ecNumber evidence="2">2.3.2.26</ecNumber>
    </recommendedName>
</protein>
<keyword evidence="3" id="KW-0808">Transferase</keyword>
<feature type="region of interest" description="Disordered" evidence="6">
    <location>
        <begin position="708"/>
        <end position="740"/>
    </location>
</feature>
<comment type="caution">
    <text evidence="8">The sequence shown here is derived from an EMBL/GenBank/DDBJ whole genome shotgun (WGS) entry which is preliminary data.</text>
</comment>
<proteinExistence type="predicted"/>
<dbReference type="OrthoDB" id="8068875at2759"/>
<evidence type="ECO:0000259" key="7">
    <source>
        <dbReference type="PROSITE" id="PS50237"/>
    </source>
</evidence>
<dbReference type="PROSITE" id="PS50237">
    <property type="entry name" value="HECT"/>
    <property type="match status" value="1"/>
</dbReference>